<dbReference type="Proteomes" id="UP000053201">
    <property type="component" value="Unassembled WGS sequence"/>
</dbReference>
<accession>A0A0L0HF99</accession>
<feature type="region of interest" description="Disordered" evidence="1">
    <location>
        <begin position="3590"/>
        <end position="3634"/>
    </location>
</feature>
<keyword evidence="2" id="KW-1133">Transmembrane helix</keyword>
<proteinExistence type="predicted"/>
<dbReference type="EMBL" id="KQ257457">
    <property type="protein sequence ID" value="KNC99797.1"/>
    <property type="molecule type" value="Genomic_DNA"/>
</dbReference>
<evidence type="ECO:0000256" key="1">
    <source>
        <dbReference type="SAM" id="MobiDB-lite"/>
    </source>
</evidence>
<dbReference type="GeneID" id="27688569"/>
<protein>
    <submittedName>
        <fullName evidence="3">Uncharacterized protein</fullName>
    </submittedName>
</protein>
<dbReference type="RefSeq" id="XP_016607837.1">
    <property type="nucleotide sequence ID" value="XM_016753398.1"/>
</dbReference>
<evidence type="ECO:0000313" key="4">
    <source>
        <dbReference type="Proteomes" id="UP000053201"/>
    </source>
</evidence>
<evidence type="ECO:0000313" key="3">
    <source>
        <dbReference type="EMBL" id="KNC99797.1"/>
    </source>
</evidence>
<organism evidence="3 4">
    <name type="scientific">Spizellomyces punctatus (strain DAOM BR117)</name>
    <dbReference type="NCBI Taxonomy" id="645134"/>
    <lineage>
        <taxon>Eukaryota</taxon>
        <taxon>Fungi</taxon>
        <taxon>Fungi incertae sedis</taxon>
        <taxon>Chytridiomycota</taxon>
        <taxon>Chytridiomycota incertae sedis</taxon>
        <taxon>Chytridiomycetes</taxon>
        <taxon>Spizellomycetales</taxon>
        <taxon>Spizellomycetaceae</taxon>
        <taxon>Spizellomyces</taxon>
    </lineage>
</organism>
<reference evidence="3 4" key="1">
    <citation type="submission" date="2009-08" db="EMBL/GenBank/DDBJ databases">
        <title>The Genome Sequence of Spizellomyces punctatus strain DAOM BR117.</title>
        <authorList>
            <consortium name="The Broad Institute Genome Sequencing Platform"/>
            <person name="Russ C."/>
            <person name="Cuomo C."/>
            <person name="Shea T."/>
            <person name="Young S.K."/>
            <person name="Zeng Q."/>
            <person name="Koehrsen M."/>
            <person name="Haas B."/>
            <person name="Borodovsky M."/>
            <person name="Guigo R."/>
            <person name="Alvarado L."/>
            <person name="Berlin A."/>
            <person name="Bochicchio J."/>
            <person name="Borenstein D."/>
            <person name="Chapman S."/>
            <person name="Chen Z."/>
            <person name="Engels R."/>
            <person name="Freedman E."/>
            <person name="Gellesch M."/>
            <person name="Goldberg J."/>
            <person name="Griggs A."/>
            <person name="Gujja S."/>
            <person name="Heiman D."/>
            <person name="Hepburn T."/>
            <person name="Howarth C."/>
            <person name="Jen D."/>
            <person name="Larson L."/>
            <person name="Lewis B."/>
            <person name="Mehta T."/>
            <person name="Park D."/>
            <person name="Pearson M."/>
            <person name="Roberts A."/>
            <person name="Saif S."/>
            <person name="Shenoy N."/>
            <person name="Sisk P."/>
            <person name="Stolte C."/>
            <person name="Sykes S."/>
            <person name="Thomson T."/>
            <person name="Walk T."/>
            <person name="White J."/>
            <person name="Yandava C."/>
            <person name="Burger G."/>
            <person name="Gray M.W."/>
            <person name="Holland P.W.H."/>
            <person name="King N."/>
            <person name="Lang F.B.F."/>
            <person name="Roger A.J."/>
            <person name="Ruiz-Trillo I."/>
            <person name="Lander E."/>
            <person name="Nusbaum C."/>
        </authorList>
    </citation>
    <scope>NUCLEOTIDE SEQUENCE [LARGE SCALE GENOMIC DNA]</scope>
    <source>
        <strain evidence="3 4">DAOM BR117</strain>
    </source>
</reference>
<dbReference type="STRING" id="645134.A0A0L0HF99"/>
<dbReference type="InParanoid" id="A0A0L0HF99"/>
<gene>
    <name evidence="3" type="ORF">SPPG_05173</name>
</gene>
<evidence type="ECO:0000256" key="2">
    <source>
        <dbReference type="SAM" id="Phobius"/>
    </source>
</evidence>
<feature type="region of interest" description="Disordered" evidence="1">
    <location>
        <begin position="1"/>
        <end position="36"/>
    </location>
</feature>
<feature type="transmembrane region" description="Helical" evidence="2">
    <location>
        <begin position="127"/>
        <end position="151"/>
    </location>
</feature>
<dbReference type="eggNOG" id="ENOG502QSCY">
    <property type="taxonomic scope" value="Eukaryota"/>
</dbReference>
<name>A0A0L0HF99_SPIPD</name>
<dbReference type="OrthoDB" id="5540378at2759"/>
<keyword evidence="2" id="KW-0812">Transmembrane</keyword>
<keyword evidence="4" id="KW-1185">Reference proteome</keyword>
<dbReference type="VEuPathDB" id="FungiDB:SPPG_05173"/>
<sequence>MAAVYDRYDPAPSTPSEEHAPGFLSQPEFEDDEVSKHEREYQAVSAYASTTDTRTYKSKEDDDEYDPEAMLYRAADDVYSTKSPKLTLAGRILSWYKPVYDYKTPNLSDKQRRTPKYCGGRFKRWQFILLHILIGFLFLMIVFGPLTYFIFIPSMVQSQLNNQKLDNLDLQKMVVSNFSPENVAFAVKASMPAPFWLPITVEIGETDVQVHKRGDEKNGLVNVHIPNLPITLNKPLKVDMSGYVSLDHCNPEETAKLVELFSTKGLNDFEFQIRGKFPIKMFGITFYKGLPLYLNLGKINGIDSNLKSLLKSMPSFLKAQNMNSLIRQRFAAKDLISLLTDIGFPEIKIDALALEMNDKGVTVNATLWLENPTRVTIGDIRGLSFGIAVEEQVVARCNVRELSLEQSLQELQLTADITFDDPAITPDGVSKTISAVLDRLLATGNYEDLKVAVAGPVRIAHGDWVETITSPLALYLPMKELLDALQFPKIRDILTLRGVAELVGNTKLAANVLSDRIIAPVTIGLARILPLPEKVEIKYNVSAALYGGAQKTLGLDLYPITVLTSDNDMKIQTTVVIHPENSMPAAEALATALNPILAAVPQPSSIDLKSLSFFAAGQQPFQWSNMLFKDSTIKVPLPTVICLPCIVDLVTKNGTEIPLSINSLAIDQLLNAPGFSAQGSANIQFPPTLPELSLDIGYASLDLAVEKVQAASVGLPTGLKLIPNTGPMALNAQAVLSRTPELPAKLQNLVDSLLKDGSIPSSAGITNLMFGPSANASFVTFSKIAIELSTANLKDLVNRVMTGLKTSILKPGLVKVTGADLEIVKSTELALGLAADVNNPFNISMSLGNIDLDVLLDDGRLLSLALPPLKLVSGPGGLDIKLTAGVATGAGGMAEKIALLVNQVLQKQDITALFGITSLVLSPPGARGQVGGAVIDQLKPVKIVAPADLINEINPLAHPDTSPIDMSGLLPSADILSKLNIDLNSASLDTLPGATLGAAVAAGYVNPLALAAKVPFFQLTAGLGGSNLVTVQVTDITLVRGQGVIAPKLMMVFDQTDGSIPDKVAEFVDNFIAGHIAPSVNVKTLYFGSSAQDINDLLSAVDADLSPITDGMDTKTIINTVVSMLPIKLPLHVNELMSSMSNVLTGVIKVDTLPQKTLGLNANVGLKLPFALSLNVGYFASKVGINANPLLGLFLPTGVKVAANGAGGTSDVALNTAIPFEDDEPAQIAVGNLVANFFAGSSLDTSIDLGALGLGYSAGDQIQALSKVRLSIPLDALIAVDGPSDIFSLLVGMKPALGGATLETRPGNNLGVVVDMGIQAPFKIAANIGYVGAFVGLNTHPLLDFLLPSGLVLDATGPTTRLNLNTELKLTDNEATQDTVAQLVNNFMTGQHLGAVIGLSKLAIGANQGDLITALSRVEIPADLERGLGVMGIQLPFSIGGAISALNAQIHRVKAHTAPAKSMELGANADFNLPFPVSLRLGYAALSAKVNRDPLADVVVGKGISIATNNSRAALNLEAGMTFTDTDATQTALASIVDGFVFSGDLNGATAGINKVFVGNSANEGDRLTVLNKVDVNLDIATLIKAVGFSIPMDITQLANSVKNLGTVNVETQPGRRIVATAGPDFNLPLPFPVDLSIGHVAAKADLGKVPLGQDGYPLLDLALPGGLVMDTTNGTKRVNLNADLHFTDTTATQEEVAKIVSQALGANAIDSAFGAKGIQIGYSATDLITAFNKVAIRLDLTRLLNQMGVQLPLKFGQVASNLDLKVANVGVETAPQNTIAARANLGFTMPLPISLTFKTGYFFTRATVGEAPLLRLALTQPLALTSLGDKRNNLNISTNLVFIDNEQTQENVASLVDRALNSNRLDMSAGVDGLVFGSSASDADVITVLAKAKISLGLDDLTSGLVSFPLDLSKFGSVVLGGGTVDVGAVPNKSLNVSAAVDLGLPFDISAKIGYLSSFVGVSAQNSGNVNDLVTFSLANLALGGKTINLATVLQFIDTEATQTDISTIVTEALNGPELNGRAGLNRIKFGFSQTDYLTVLNKVDAKVKLAQVLALAGMKVPIELGQVAGKLNAKIADVSLETLPTQRLAVGAKAGFTLPFRVNLNLPHLATEVGMNSETLLSMALPVKIAAGQDGASNLDVNTTIQFYGGEGIKTQLNNVVNHILSGKEDPAIMNLRKVAIGFSATDVITAFSKIDAPLKLDTILPGLGIKIPLGETLKGSNFFSFSDLTGDLAVGILPNKVIRVDGVAGVKLGFNVLVKAGWAGADVSVNNAPLARAGLPVTIAPNNGVVNLALNTSIQIIENDSTPAALAKAVNNYFGGGKLDSTAGISNLQFGFSQTDVIEAFSGINAAIPLDTFVGSDRFDIGKLLGNIIQSGNLSAIQIRRLLAGFTPDNLLNLGLGAVLPGLNLPIKLAANVPYVRAGDVKMDKVPLVDMTMTGVSLTKAMEFGLDANVKVQDSDKLAEMVADYVMQYATTKRFPGELQLGGLVAGATPSDAIAALSQCVIPVRLDPVLQPLLAGINLGQTSFTISVTPQGVIAIDVKNPIIGDAHLAITKGDVEFKPAQAIDIGIGLNVQLGFPLTLDIPYFAVNLGLDRTAAMDLKMTGLKTTAGTNGTSSALALGMGLKIHDSEELAMKLAVLFDVILRQGSIQGNLILDGLGVGASADNYLRAFSKAKIPIPFDTLLGMLRGITGGINIGNPADLIKALGLRLSNIVAKTEAGRKIHAGVSAGFSSNFPFTIKGLNYFALSFAIDESDKAAPDVFDASITGLSIAPGANNINIGADLHFPASNDVQDIVARFFDDMLKNPANMAQRLVFAKIVLGVSQEDSIKALSKARVGVAAKTLLGGSGQDSGSLLSLVGSLIGIDFSKMTPEVLMSMIDLRRAILDLGQPGKIIADVDIGLKNLTLNADIDLGYVSTGVALNGKQLAGVELANGVKIKSNGGALGLALLLEMNINDTDEIADIIANIVNHVLAGTATDDTAGVSQLVFGVSKGDSIDTFSKALIGTKIQPFIDAAKKILEPIISNLMSMKLPAGWGLDGIDVDAVSQDSLSINIAGHSPNNGQFGLNLPYAELGVAIDNRDFVFPLVENIALKDGQLGGHVGIKMLKDAVLVGKFGPIFGDLVFHRPYSAMVYSATVKNILFGTRDRPFKILSKVAATIQTEPIFNSLKKSMDANVIEIYRIQAEMSQRGFDAEVFIPLNATLPLNLKFQKVLAQINYKVGGKEPLYHVSDIEIWDMKLDSKGVLYFKIAIITDVNPQTGLIEPLYEALQYLFTWKSFSQHAYMGYAKIQGSSGATFDPMDQLAMLCPDLTFWEPLHVNLPVPVKPIQSEGLAPLPFGVELWWPNYWSFHLDIGTARIDVKNGGKDLIRLATNGKAEILNAPEGGATKGTRNFVLSVLLPFDIKTIIRDTITNILNPLKAITEFFDMIKNLFNPKAYSLAIVVLDKNNQPITWFTQAMSIVFTERFLGNSLLPILAALLTKTSIDLFGKALNLPFINFENLPFIKPLVDEANKILGGIPQQVRIGPPQLGGANFMAAGTPQLSLADYGLDPFNVPANFSLTPNNATVPSSTAVTSAIPVTSALPSATPSAAPAATSAAPAPVRSAPAPAPSAQSAQPAAAAATTTAPAITGRRLKRRVVYKN</sequence>
<keyword evidence="2" id="KW-0472">Membrane</keyword>